<feature type="compositionally biased region" description="Polar residues" evidence="1">
    <location>
        <begin position="18"/>
        <end position="27"/>
    </location>
</feature>
<sequence>MNPTIPNQKQPISLLKNGPNSGRFSTASTLHPLSSVHSDTSFNPHKIASVYGSGLAMRLVEERRFAANATLRLPGLDAIPTSEVMLDTVKGIDGDIGFEDFMGKSDVRVEAPKVRLHEAMEIKLGL</sequence>
<feature type="compositionally biased region" description="Polar residues" evidence="1">
    <location>
        <begin position="1"/>
        <end position="11"/>
    </location>
</feature>
<evidence type="ECO:0008006" key="4">
    <source>
        <dbReference type="Google" id="ProtNLM"/>
    </source>
</evidence>
<evidence type="ECO:0000313" key="2">
    <source>
        <dbReference type="EMBL" id="GMI33757.1"/>
    </source>
</evidence>
<comment type="caution">
    <text evidence="2">The sequence shown here is derived from an EMBL/GenBank/DDBJ whole genome shotgun (WGS) entry which is preliminary data.</text>
</comment>
<gene>
    <name evidence="2" type="ORF">TrCOL_g1561</name>
</gene>
<evidence type="ECO:0000256" key="1">
    <source>
        <dbReference type="SAM" id="MobiDB-lite"/>
    </source>
</evidence>
<keyword evidence="3" id="KW-1185">Reference proteome</keyword>
<organism evidence="2 3">
    <name type="scientific">Triparma columacea</name>
    <dbReference type="NCBI Taxonomy" id="722753"/>
    <lineage>
        <taxon>Eukaryota</taxon>
        <taxon>Sar</taxon>
        <taxon>Stramenopiles</taxon>
        <taxon>Ochrophyta</taxon>
        <taxon>Bolidophyceae</taxon>
        <taxon>Parmales</taxon>
        <taxon>Triparmaceae</taxon>
        <taxon>Triparma</taxon>
    </lineage>
</organism>
<accession>A0A9W7G6H1</accession>
<dbReference type="Proteomes" id="UP001165065">
    <property type="component" value="Unassembled WGS sequence"/>
</dbReference>
<protein>
    <recommendedName>
        <fullName evidence="4">Proteasome maturation factor UMP1</fullName>
    </recommendedName>
</protein>
<name>A0A9W7G6H1_9STRA</name>
<evidence type="ECO:0000313" key="3">
    <source>
        <dbReference type="Proteomes" id="UP001165065"/>
    </source>
</evidence>
<proteinExistence type="predicted"/>
<reference evidence="3" key="1">
    <citation type="journal article" date="2023" name="Commun. Biol.">
        <title>Genome analysis of Parmales, the sister group of diatoms, reveals the evolutionary specialization of diatoms from phago-mixotrophs to photoautotrophs.</title>
        <authorList>
            <person name="Ban H."/>
            <person name="Sato S."/>
            <person name="Yoshikawa S."/>
            <person name="Yamada K."/>
            <person name="Nakamura Y."/>
            <person name="Ichinomiya M."/>
            <person name="Sato N."/>
            <person name="Blanc-Mathieu R."/>
            <person name="Endo H."/>
            <person name="Kuwata A."/>
            <person name="Ogata H."/>
        </authorList>
    </citation>
    <scope>NUCLEOTIDE SEQUENCE [LARGE SCALE GENOMIC DNA]</scope>
</reference>
<dbReference type="AlphaFoldDB" id="A0A9W7G6H1"/>
<dbReference type="Pfam" id="PF05348">
    <property type="entry name" value="UMP1"/>
    <property type="match status" value="1"/>
</dbReference>
<dbReference type="OrthoDB" id="15001at2759"/>
<dbReference type="EMBL" id="BRYA01000035">
    <property type="protein sequence ID" value="GMI33757.1"/>
    <property type="molecule type" value="Genomic_DNA"/>
</dbReference>
<feature type="region of interest" description="Disordered" evidence="1">
    <location>
        <begin position="1"/>
        <end position="27"/>
    </location>
</feature>